<dbReference type="PANTHER" id="PTHR21446:SF12">
    <property type="entry name" value="POTASSIUM CHANNEL TETRAMERIZATION DOMAIN CONTAINING 1"/>
    <property type="match status" value="1"/>
</dbReference>
<gene>
    <name evidence="1" type="ORF">MCOR_54658</name>
</gene>
<dbReference type="InterPro" id="IPR052787">
    <property type="entry name" value="MAVS"/>
</dbReference>
<sequence>MELDADFDTSTLPDVPITFELQLPEDINADEVVDLFEIMHQEVEGFDEMLLHAVTSFNNDQTDTETLPSTTFAETVDVQVQQHRQEPALIQDSEKTSNSRRFKNLDKDTLLEIEQNQYSASTKENTKWGVGVLNAWCSERLASTVDFQTVSVISLNSSLRQFYAEAQPQNITKRALKMPEEQAQEYHKNSFKNVRAAINRHLKDIGRSIDIVRDTEFKSANSMWSAKLKFNLCNGLSRPTQHHPTISTPELIKINTYLMRKEDPVALHSEYGTF</sequence>
<dbReference type="AlphaFoldDB" id="A0A6J8ETZ4"/>
<name>A0A6J8ETZ4_MYTCO</name>
<dbReference type="OrthoDB" id="6157485at2759"/>
<dbReference type="EMBL" id="CACVKT020009664">
    <property type="protein sequence ID" value="CAC5422621.1"/>
    <property type="molecule type" value="Genomic_DNA"/>
</dbReference>
<proteinExistence type="predicted"/>
<keyword evidence="2" id="KW-1185">Reference proteome</keyword>
<evidence type="ECO:0000313" key="1">
    <source>
        <dbReference type="EMBL" id="CAC5422621.1"/>
    </source>
</evidence>
<organism evidence="1 2">
    <name type="scientific">Mytilus coruscus</name>
    <name type="common">Sea mussel</name>
    <dbReference type="NCBI Taxonomy" id="42192"/>
    <lineage>
        <taxon>Eukaryota</taxon>
        <taxon>Metazoa</taxon>
        <taxon>Spiralia</taxon>
        <taxon>Lophotrochozoa</taxon>
        <taxon>Mollusca</taxon>
        <taxon>Bivalvia</taxon>
        <taxon>Autobranchia</taxon>
        <taxon>Pteriomorphia</taxon>
        <taxon>Mytilida</taxon>
        <taxon>Mytiloidea</taxon>
        <taxon>Mytilidae</taxon>
        <taxon>Mytilinae</taxon>
        <taxon>Mytilus</taxon>
    </lineage>
</organism>
<protein>
    <submittedName>
        <fullName evidence="1">Uncharacterized protein</fullName>
    </submittedName>
</protein>
<dbReference type="PANTHER" id="PTHR21446">
    <property type="entry name" value="DUF3504 DOMAIN-CONTAINING PROTEIN"/>
    <property type="match status" value="1"/>
</dbReference>
<accession>A0A6J8ETZ4</accession>
<reference evidence="1 2" key="1">
    <citation type="submission" date="2020-06" db="EMBL/GenBank/DDBJ databases">
        <authorList>
            <person name="Li R."/>
            <person name="Bekaert M."/>
        </authorList>
    </citation>
    <scope>NUCLEOTIDE SEQUENCE [LARGE SCALE GENOMIC DNA]</scope>
    <source>
        <strain evidence="2">wild</strain>
    </source>
</reference>
<dbReference type="Proteomes" id="UP000507470">
    <property type="component" value="Unassembled WGS sequence"/>
</dbReference>
<evidence type="ECO:0000313" key="2">
    <source>
        <dbReference type="Proteomes" id="UP000507470"/>
    </source>
</evidence>